<evidence type="ECO:0000256" key="11">
    <source>
        <dbReference type="ARBA" id="ARBA00024006"/>
    </source>
</evidence>
<dbReference type="PANTHER" id="PTHR11712:SF336">
    <property type="entry name" value="3-OXOACYL-[ACYL-CARRIER-PROTEIN] SYNTHASE, MITOCHONDRIAL"/>
    <property type="match status" value="1"/>
</dbReference>
<dbReference type="GO" id="GO:0030497">
    <property type="term" value="P:fatty acid elongation"/>
    <property type="evidence" value="ECO:0007669"/>
    <property type="project" value="UniProtKB-ARBA"/>
</dbReference>
<feature type="domain" description="Ketosynthase family 3 (KS3)" evidence="17">
    <location>
        <begin position="18"/>
        <end position="424"/>
    </location>
</feature>
<keyword evidence="9 14" id="KW-0275">Fatty acid biosynthesis</keyword>
<dbReference type="SMART" id="SM00825">
    <property type="entry name" value="PKS_KS"/>
    <property type="match status" value="1"/>
</dbReference>
<comment type="pathway">
    <text evidence="1 14">Lipid metabolism; fatty acid biosynthesis.</text>
</comment>
<evidence type="ECO:0000256" key="5">
    <source>
        <dbReference type="ARBA" id="ARBA00022516"/>
    </source>
</evidence>
<dbReference type="InterPro" id="IPR017568">
    <property type="entry name" value="3-oxoacyl-ACP_synth-2"/>
</dbReference>
<evidence type="ECO:0000256" key="3">
    <source>
        <dbReference type="ARBA" id="ARBA00012356"/>
    </source>
</evidence>
<evidence type="ECO:0000259" key="17">
    <source>
        <dbReference type="PROSITE" id="PS52004"/>
    </source>
</evidence>
<dbReference type="GO" id="GO:0005829">
    <property type="term" value="C:cytosol"/>
    <property type="evidence" value="ECO:0007669"/>
    <property type="project" value="TreeGrafter"/>
</dbReference>
<dbReference type="InterPro" id="IPR014030">
    <property type="entry name" value="Ketoacyl_synth_N"/>
</dbReference>
<dbReference type="SUPFAM" id="SSF53901">
    <property type="entry name" value="Thiolase-like"/>
    <property type="match status" value="2"/>
</dbReference>
<evidence type="ECO:0000256" key="10">
    <source>
        <dbReference type="ARBA" id="ARBA00023315"/>
    </source>
</evidence>
<evidence type="ECO:0000256" key="12">
    <source>
        <dbReference type="ARBA" id="ARBA00047318"/>
    </source>
</evidence>
<evidence type="ECO:0000256" key="13">
    <source>
        <dbReference type="ARBA" id="ARBA00047659"/>
    </source>
</evidence>
<dbReference type="InterPro" id="IPR014031">
    <property type="entry name" value="Ketoacyl_synth_C"/>
</dbReference>
<dbReference type="InterPro" id="IPR020841">
    <property type="entry name" value="PKS_Beta-ketoAc_synthase_dom"/>
</dbReference>
<dbReference type="NCBIfam" id="NF005589">
    <property type="entry name" value="PRK07314.1"/>
    <property type="match status" value="1"/>
</dbReference>
<keyword evidence="6 14" id="KW-0808">Transferase</keyword>
<reference evidence="18 19" key="1">
    <citation type="submission" date="2017-04" db="EMBL/GenBank/DDBJ databases">
        <authorList>
            <person name="Afonso C.L."/>
            <person name="Miller P.J."/>
            <person name="Scott M.A."/>
            <person name="Spackman E."/>
            <person name="Goraichik I."/>
            <person name="Dimitrov K.M."/>
            <person name="Suarez D.L."/>
            <person name="Swayne D.E."/>
        </authorList>
    </citation>
    <scope>NUCLEOTIDE SEQUENCE [LARGE SCALE GENOMIC DNA]</scope>
    <source>
        <strain evidence="18 19">DSM 43828</strain>
    </source>
</reference>
<keyword evidence="19" id="KW-1185">Reference proteome</keyword>
<evidence type="ECO:0000256" key="7">
    <source>
        <dbReference type="ARBA" id="ARBA00022832"/>
    </source>
</evidence>
<dbReference type="Pfam" id="PF00109">
    <property type="entry name" value="ketoacyl-synt"/>
    <property type="match status" value="1"/>
</dbReference>
<evidence type="ECO:0000256" key="8">
    <source>
        <dbReference type="ARBA" id="ARBA00023098"/>
    </source>
</evidence>
<comment type="function">
    <text evidence="11 14">Involved in the type II fatty acid elongation cycle. Catalyzes the elongation of a wide range of acyl-ACP by the addition of two carbons from malonyl-ACP to an acyl acceptor. Can efficiently catalyze the conversion of palmitoleoyl-ACP (cis-hexadec-9-enoyl-ACP) to cis-vaccenoyl-ACP (cis-octadec-11-enoyl-ACP), an essential step in the thermal regulation of fatty acid composition.</text>
</comment>
<keyword evidence="7" id="KW-0276">Fatty acid metabolism</keyword>
<name>A0A1W2G034_KIBAR</name>
<dbReference type="InterPro" id="IPR016039">
    <property type="entry name" value="Thiolase-like"/>
</dbReference>
<evidence type="ECO:0000256" key="15">
    <source>
        <dbReference type="PIRSR" id="PIRSR000447-1"/>
    </source>
</evidence>
<evidence type="ECO:0000256" key="9">
    <source>
        <dbReference type="ARBA" id="ARBA00023160"/>
    </source>
</evidence>
<dbReference type="GO" id="GO:0004315">
    <property type="term" value="F:3-oxoacyl-[acyl-carrier-protein] synthase activity"/>
    <property type="evidence" value="ECO:0007669"/>
    <property type="project" value="UniProtKB-EC"/>
</dbReference>
<evidence type="ECO:0000256" key="1">
    <source>
        <dbReference type="ARBA" id="ARBA00005194"/>
    </source>
</evidence>
<dbReference type="EMBL" id="FWXV01000029">
    <property type="protein sequence ID" value="SMD27567.1"/>
    <property type="molecule type" value="Genomic_DNA"/>
</dbReference>
<dbReference type="Proteomes" id="UP000192674">
    <property type="component" value="Unassembled WGS sequence"/>
</dbReference>
<evidence type="ECO:0000256" key="14">
    <source>
        <dbReference type="PIRNR" id="PIRNR000447"/>
    </source>
</evidence>
<dbReference type="Pfam" id="PF02801">
    <property type="entry name" value="Ketoacyl-synt_C"/>
    <property type="match status" value="1"/>
</dbReference>
<comment type="catalytic activity">
    <reaction evidence="12 14">
        <text>(9Z)-hexadecenoyl-[ACP] + malonyl-[ACP] + H(+) = 3-oxo-(11Z)-octadecenoyl-[ACP] + holo-[ACP] + CO2</text>
        <dbReference type="Rhea" id="RHEA:55040"/>
        <dbReference type="Rhea" id="RHEA-COMP:9623"/>
        <dbReference type="Rhea" id="RHEA-COMP:9685"/>
        <dbReference type="Rhea" id="RHEA-COMP:10800"/>
        <dbReference type="Rhea" id="RHEA-COMP:14074"/>
        <dbReference type="ChEBI" id="CHEBI:15378"/>
        <dbReference type="ChEBI" id="CHEBI:16526"/>
        <dbReference type="ChEBI" id="CHEBI:64479"/>
        <dbReference type="ChEBI" id="CHEBI:78449"/>
        <dbReference type="ChEBI" id="CHEBI:83989"/>
        <dbReference type="ChEBI" id="CHEBI:138538"/>
        <dbReference type="EC" id="2.3.1.179"/>
    </reaction>
</comment>
<dbReference type="EC" id="2.3.1.179" evidence="3 14"/>
<dbReference type="CDD" id="cd00834">
    <property type="entry name" value="KAS_I_II"/>
    <property type="match status" value="1"/>
</dbReference>
<comment type="similarity">
    <text evidence="2 14 16">Belongs to the thiolase-like superfamily. Beta-ketoacyl-ACP synthases family.</text>
</comment>
<proteinExistence type="inferred from homology"/>
<evidence type="ECO:0000256" key="4">
    <source>
        <dbReference type="ARBA" id="ARBA00014657"/>
    </source>
</evidence>
<evidence type="ECO:0000256" key="2">
    <source>
        <dbReference type="ARBA" id="ARBA00008467"/>
    </source>
</evidence>
<dbReference type="PIRSF" id="PIRSF000447">
    <property type="entry name" value="KAS_II"/>
    <property type="match status" value="1"/>
</dbReference>
<comment type="catalytic activity">
    <reaction evidence="13 14">
        <text>a fatty acyl-[ACP] + malonyl-[ACP] + H(+) = a 3-oxoacyl-[ACP] + holo-[ACP] + CO2</text>
        <dbReference type="Rhea" id="RHEA:22836"/>
        <dbReference type="Rhea" id="RHEA-COMP:9623"/>
        <dbReference type="Rhea" id="RHEA-COMP:9685"/>
        <dbReference type="Rhea" id="RHEA-COMP:9916"/>
        <dbReference type="Rhea" id="RHEA-COMP:14125"/>
        <dbReference type="ChEBI" id="CHEBI:15378"/>
        <dbReference type="ChEBI" id="CHEBI:16526"/>
        <dbReference type="ChEBI" id="CHEBI:64479"/>
        <dbReference type="ChEBI" id="CHEBI:78449"/>
        <dbReference type="ChEBI" id="CHEBI:78776"/>
        <dbReference type="ChEBI" id="CHEBI:138651"/>
    </reaction>
</comment>
<accession>A0A1W2G034</accession>
<dbReference type="AlphaFoldDB" id="A0A1W2G034"/>
<protein>
    <recommendedName>
        <fullName evidence="4 14">3-oxoacyl-[acyl-carrier-protein] synthase 2</fullName>
        <ecNumber evidence="3 14">2.3.1.179</ecNumber>
    </recommendedName>
</protein>
<organism evidence="18 19">
    <name type="scientific">Kibdelosporangium aridum</name>
    <dbReference type="NCBI Taxonomy" id="2030"/>
    <lineage>
        <taxon>Bacteria</taxon>
        <taxon>Bacillati</taxon>
        <taxon>Actinomycetota</taxon>
        <taxon>Actinomycetes</taxon>
        <taxon>Pseudonocardiales</taxon>
        <taxon>Pseudonocardiaceae</taxon>
        <taxon>Kibdelosporangium</taxon>
    </lineage>
</organism>
<keyword evidence="10 14" id="KW-0012">Acyltransferase</keyword>
<sequence>MTAEAASAAPKGGEEGMSNDIVITGLGATTPLGGDVTSTWDALLAGKSGVDTISASWPKDLGLPTWIAAELAVEPAEVLPRVEARRLDRCEQVAVIASRQAWADSGLSTDSVDPDRLGVVIGTGIGGAHTLLAQDDLLEGPGLRKVSPLTVPMLMPNGPAAHVGIELKARAGVHAPVSACASGAEAIAWAYRMLKAGEADVVVAGGAEAAIAPITMAGFCQARTMSTNNDEPTKASRPFDVHRDGFVLGEGAGIMVLELEEHAKARGAKIYAKLAGIGTSSDGYHITAPDPEGAGQSRAMTAALRTGGLSPEDIGHVNCHATSTSVGDVTETVAIRKAIGEHPVLTAPKGALGHMLGAAGAVEAIVTILSIRDSVIPATLNLEELDPGVVHDVVAGEPRKVDLKAALNDSFGFGGHNVALAFTSA</sequence>
<evidence type="ECO:0000256" key="6">
    <source>
        <dbReference type="ARBA" id="ARBA00022679"/>
    </source>
</evidence>
<evidence type="ECO:0000313" key="18">
    <source>
        <dbReference type="EMBL" id="SMD27567.1"/>
    </source>
</evidence>
<keyword evidence="5 14" id="KW-0444">Lipid biosynthesis</keyword>
<dbReference type="PANTHER" id="PTHR11712">
    <property type="entry name" value="POLYKETIDE SYNTHASE-RELATED"/>
    <property type="match status" value="1"/>
</dbReference>
<evidence type="ECO:0000256" key="16">
    <source>
        <dbReference type="RuleBase" id="RU003694"/>
    </source>
</evidence>
<dbReference type="UniPathway" id="UPA00094"/>
<dbReference type="FunFam" id="3.40.47.10:FF:000018">
    <property type="entry name" value="3-oxoacyl-[acyl-carrier-protein] synthase 2"/>
    <property type="match status" value="1"/>
</dbReference>
<dbReference type="InterPro" id="IPR000794">
    <property type="entry name" value="Beta-ketoacyl_synthase"/>
</dbReference>
<evidence type="ECO:0000313" key="19">
    <source>
        <dbReference type="Proteomes" id="UP000192674"/>
    </source>
</evidence>
<feature type="active site" description="For beta-ketoacyl synthase activity" evidence="15">
    <location>
        <position position="180"/>
    </location>
</feature>
<gene>
    <name evidence="18" type="ORF">SAMN05661093_11175</name>
</gene>
<keyword evidence="8" id="KW-0443">Lipid metabolism</keyword>
<dbReference type="PROSITE" id="PS52004">
    <property type="entry name" value="KS3_2"/>
    <property type="match status" value="1"/>
</dbReference>
<dbReference type="Gene3D" id="3.40.47.10">
    <property type="match status" value="2"/>
</dbReference>
<dbReference type="FunFam" id="3.40.47.10:FF:000029">
    <property type="entry name" value="3-oxoacyl-[acyl-carrier-protein] synthase 1"/>
    <property type="match status" value="1"/>
</dbReference>